<dbReference type="EMBL" id="JAGEMX010000011">
    <property type="protein sequence ID" value="MBO1833347.1"/>
    <property type="molecule type" value="Genomic_DNA"/>
</dbReference>
<accession>A0ABD7YBZ3</accession>
<evidence type="ECO:0000256" key="1">
    <source>
        <dbReference type="SAM" id="MobiDB-lite"/>
    </source>
</evidence>
<proteinExistence type="predicted"/>
<evidence type="ECO:0000313" key="2">
    <source>
        <dbReference type="EMBL" id="MBO1833347.1"/>
    </source>
</evidence>
<dbReference type="RefSeq" id="WP_158077520.1">
    <property type="nucleotide sequence ID" value="NZ_CP042166.1"/>
</dbReference>
<dbReference type="AlphaFoldDB" id="A0ABD7YBZ3"/>
<keyword evidence="4" id="KW-1185">Reference proteome</keyword>
<reference evidence="3 5" key="2">
    <citation type="submission" date="2021-12" db="EMBL/GenBank/DDBJ databases">
        <title>Genomic and phenotypic characterization of three Burkholderia contaminans isolates recovered from different sources.</title>
        <authorList>
            <person name="Lopez De Volder A."/>
            <person name="Fan Y."/>
            <person name="Nunvar J."/>
            <person name="Herrera T."/>
            <person name="Timp W."/>
            <person name="Degrossi J."/>
        </authorList>
    </citation>
    <scope>NUCLEOTIDE SEQUENCE [LARGE SCALE GENOMIC DNA]</scope>
    <source>
        <strain evidence="3 5">LMG 23361</strain>
    </source>
</reference>
<evidence type="ECO:0000313" key="3">
    <source>
        <dbReference type="EMBL" id="WFN22317.1"/>
    </source>
</evidence>
<feature type="region of interest" description="Disordered" evidence="1">
    <location>
        <begin position="1"/>
        <end position="24"/>
    </location>
</feature>
<organism evidence="3 5">
    <name type="scientific">Burkholderia contaminans</name>
    <dbReference type="NCBI Taxonomy" id="488447"/>
    <lineage>
        <taxon>Bacteria</taxon>
        <taxon>Pseudomonadati</taxon>
        <taxon>Pseudomonadota</taxon>
        <taxon>Betaproteobacteria</taxon>
        <taxon>Burkholderiales</taxon>
        <taxon>Burkholderiaceae</taxon>
        <taxon>Burkholderia</taxon>
        <taxon>Burkholderia cepacia complex</taxon>
    </lineage>
</organism>
<reference evidence="2 4" key="1">
    <citation type="submission" date="2021-03" db="EMBL/GenBank/DDBJ databases">
        <title>Clinical course, treatment and visual outcome of an outbreak of Burkholderia contaminans endophthalmitis following cataract surgery.</title>
        <authorList>
            <person name="Lind C."/>
            <person name="Olsen K."/>
            <person name="Angelsen N.K."/>
            <person name="Krefting E.A."/>
            <person name="Fossen K."/>
            <person name="Gravningen K."/>
            <person name="Depoorter E."/>
            <person name="Vandamme P."/>
            <person name="Bertelsen G."/>
        </authorList>
    </citation>
    <scope>NUCLEOTIDE SEQUENCE [LARGE SCALE GENOMIC DNA]</scope>
    <source>
        <strain evidence="2 4">51242556</strain>
    </source>
</reference>
<evidence type="ECO:0000313" key="4">
    <source>
        <dbReference type="Proteomes" id="UP000664048"/>
    </source>
</evidence>
<name>A0ABD7YBZ3_9BURK</name>
<dbReference type="Proteomes" id="UP001220209">
    <property type="component" value="Chromosome 3"/>
</dbReference>
<sequence length="53" mass="6154">MSLTNQRTRQPIGLARRPARSGPGREMFFTHLYSDGFGVHHAERRLPFDERCP</sequence>
<gene>
    <name evidence="2" type="ORF">J4M89_28555</name>
    <name evidence="3" type="ORF">LXE91_37130</name>
</gene>
<protein>
    <submittedName>
        <fullName evidence="3">Uncharacterized protein</fullName>
    </submittedName>
</protein>
<dbReference type="EMBL" id="CP090642">
    <property type="protein sequence ID" value="WFN22317.1"/>
    <property type="molecule type" value="Genomic_DNA"/>
</dbReference>
<dbReference type="Proteomes" id="UP000664048">
    <property type="component" value="Unassembled WGS sequence"/>
</dbReference>
<evidence type="ECO:0000313" key="5">
    <source>
        <dbReference type="Proteomes" id="UP001220209"/>
    </source>
</evidence>